<keyword evidence="2" id="KW-1185">Reference proteome</keyword>
<name>A0ACC9CXJ7_9FIRM</name>
<evidence type="ECO:0000313" key="1">
    <source>
        <dbReference type="EMBL" id="PDX60463.1"/>
    </source>
</evidence>
<comment type="caution">
    <text evidence="1">The sequence shown here is derived from an EMBL/GenBank/DDBJ whole genome shotgun (WGS) entry which is preliminary data.</text>
</comment>
<reference evidence="1 2" key="1">
    <citation type="journal article" date="2017" name="Front. Microbiol.">
        <title>New Insights into the Diversity of the Genus Faecalibacterium.</title>
        <authorList>
            <person name="Benevides L."/>
            <person name="Burman S."/>
            <person name="Martin R."/>
            <person name="Robert V."/>
            <person name="Thomas M."/>
            <person name="Miquel S."/>
            <person name="Chain F."/>
            <person name="Sokol H."/>
            <person name="Bermudez-Humaran L.G."/>
            <person name="Morrison M."/>
            <person name="Langella P."/>
            <person name="Azevedo V.A."/>
            <person name="Chatel J.M."/>
            <person name="Soares S."/>
        </authorList>
    </citation>
    <scope>NUCLEOTIDE SEQUENCE [LARGE SCALE GENOMIC DNA]</scope>
    <source>
        <strain evidence="2">CNCM I-4541</strain>
    </source>
</reference>
<dbReference type="Proteomes" id="UP000220959">
    <property type="component" value="Unassembled WGS sequence"/>
</dbReference>
<protein>
    <submittedName>
        <fullName evidence="1">Uncharacterized protein</fullName>
    </submittedName>
</protein>
<sequence length="429" mass="49818">MIAFGGYVCSSEKAVISLEISYNYEGVRYTFSGKEKWILEPDSWASIGIHAEQLINKASQFQGIAVRMTISSKQGSIFDFTAFDLDVVSKEEFQDTSCAVSFYQKTNMHVPYLYYLRSDLPIGRYLISRQEFIEGRRVVEKSCNRCGRYLPINMDNELKTLSFSLHCKKRAPCVHSTFRAYTIQNYADLKAADLEGLKIEDGKVVSYYGHQLECKACKKFFVNTPLNPQRNAQQFKEDGLRRRAIEVLINTLLEKNLIHFEFERRTKKEFSRYIWEKFDRRCFKCGPDSNPIALEEMALDHTMPLAYLYRLDETATCLCSSHNSQKSDHFPVDYYSEEELVRLSEITGLSLEQLQKKEVNPKVLGLLVENVVWFYDEFLMQPEYQKVRDGVRTADKINDSLKRIISGKVDLAEKYREKTGHYPTSVTIR</sequence>
<gene>
    <name evidence="1" type="ORF">CGS49_10790</name>
</gene>
<organism evidence="1 2">
    <name type="scientific">Faecalibacterium langellae</name>
    <dbReference type="NCBI Taxonomy" id="3435293"/>
    <lineage>
        <taxon>Bacteria</taxon>
        <taxon>Bacillati</taxon>
        <taxon>Bacillota</taxon>
        <taxon>Clostridia</taxon>
        <taxon>Eubacteriales</taxon>
        <taxon>Oscillospiraceae</taxon>
        <taxon>Faecalibacterium</taxon>
    </lineage>
</organism>
<dbReference type="EMBL" id="NMTR01000021">
    <property type="protein sequence ID" value="PDX60463.1"/>
    <property type="molecule type" value="Genomic_DNA"/>
</dbReference>
<proteinExistence type="predicted"/>
<evidence type="ECO:0000313" key="2">
    <source>
        <dbReference type="Proteomes" id="UP000220959"/>
    </source>
</evidence>
<accession>A0ACC9CXJ7</accession>